<protein>
    <submittedName>
        <fullName evidence="8">Thiol-disulfide oxidoreductase ResA</fullName>
    </submittedName>
</protein>
<dbReference type="InterPro" id="IPR036249">
    <property type="entry name" value="Thioredoxin-like_sf"/>
</dbReference>
<dbReference type="PROSITE" id="PS51352">
    <property type="entry name" value="THIOREDOXIN_2"/>
    <property type="match status" value="1"/>
</dbReference>
<evidence type="ECO:0000259" key="7">
    <source>
        <dbReference type="PROSITE" id="PS51352"/>
    </source>
</evidence>
<dbReference type="Gene3D" id="3.40.30.10">
    <property type="entry name" value="Glutaredoxin"/>
    <property type="match status" value="1"/>
</dbReference>
<dbReference type="InterPro" id="IPR050553">
    <property type="entry name" value="Thioredoxin_ResA/DsbE_sf"/>
</dbReference>
<gene>
    <name evidence="8" type="primary">resA</name>
    <name evidence="8" type="ORF">RQP18_06865</name>
</gene>
<feature type="domain" description="Thioredoxin" evidence="7">
    <location>
        <begin position="49"/>
        <end position="189"/>
    </location>
</feature>
<evidence type="ECO:0000256" key="2">
    <source>
        <dbReference type="ARBA" id="ARBA00022748"/>
    </source>
</evidence>
<accession>A0ABZ3CE00</accession>
<dbReference type="Proteomes" id="UP001455384">
    <property type="component" value="Chromosome"/>
</dbReference>
<evidence type="ECO:0000313" key="8">
    <source>
        <dbReference type="EMBL" id="WZX28414.2"/>
    </source>
</evidence>
<dbReference type="PANTHER" id="PTHR42852">
    <property type="entry name" value="THIOL:DISULFIDE INTERCHANGE PROTEIN DSBE"/>
    <property type="match status" value="1"/>
</dbReference>
<keyword evidence="3" id="KW-0735">Signal-anchor</keyword>
<organism evidence="8 9">
    <name type="scientific">Salinicoccus bachuensis</name>
    <dbReference type="NCBI Taxonomy" id="3136731"/>
    <lineage>
        <taxon>Bacteria</taxon>
        <taxon>Bacillati</taxon>
        <taxon>Bacillota</taxon>
        <taxon>Bacilli</taxon>
        <taxon>Bacillales</taxon>
        <taxon>Staphylococcaceae</taxon>
        <taxon>Salinicoccus</taxon>
    </lineage>
</organism>
<dbReference type="SUPFAM" id="SSF52833">
    <property type="entry name" value="Thioredoxin-like"/>
    <property type="match status" value="1"/>
</dbReference>
<dbReference type="InterPro" id="IPR013766">
    <property type="entry name" value="Thioredoxin_domain"/>
</dbReference>
<evidence type="ECO:0000256" key="5">
    <source>
        <dbReference type="ARBA" id="ARBA00023284"/>
    </source>
</evidence>
<evidence type="ECO:0000256" key="1">
    <source>
        <dbReference type="ARBA" id="ARBA00004196"/>
    </source>
</evidence>
<keyword evidence="2" id="KW-0201">Cytochrome c-type biogenesis</keyword>
<dbReference type="InterPro" id="IPR000866">
    <property type="entry name" value="AhpC/TSA"/>
</dbReference>
<keyword evidence="9" id="KW-1185">Reference proteome</keyword>
<keyword evidence="4" id="KW-1015">Disulfide bond</keyword>
<keyword evidence="6" id="KW-1133">Transmembrane helix</keyword>
<dbReference type="PANTHER" id="PTHR42852:SF6">
    <property type="entry name" value="THIOL:DISULFIDE INTERCHANGE PROTEIN DSBE"/>
    <property type="match status" value="1"/>
</dbReference>
<keyword evidence="5" id="KW-0676">Redox-active center</keyword>
<dbReference type="EMBL" id="CP138333">
    <property type="protein sequence ID" value="WZX28414.2"/>
    <property type="molecule type" value="Genomic_DNA"/>
</dbReference>
<evidence type="ECO:0000256" key="3">
    <source>
        <dbReference type="ARBA" id="ARBA00022968"/>
    </source>
</evidence>
<comment type="subcellular location">
    <subcellularLocation>
        <location evidence="1">Cell envelope</location>
    </subcellularLocation>
</comment>
<evidence type="ECO:0000313" key="9">
    <source>
        <dbReference type="Proteomes" id="UP001455384"/>
    </source>
</evidence>
<dbReference type="CDD" id="cd02966">
    <property type="entry name" value="TlpA_like_family"/>
    <property type="match status" value="1"/>
</dbReference>
<keyword evidence="6" id="KW-0472">Membrane</keyword>
<evidence type="ECO:0000256" key="6">
    <source>
        <dbReference type="SAM" id="Phobius"/>
    </source>
</evidence>
<proteinExistence type="predicted"/>
<dbReference type="NCBIfam" id="NF002854">
    <property type="entry name" value="PRK03147.1"/>
    <property type="match status" value="1"/>
</dbReference>
<name>A0ABZ3CE00_9STAP</name>
<dbReference type="Pfam" id="PF00578">
    <property type="entry name" value="AhpC-TSA"/>
    <property type="match status" value="1"/>
</dbReference>
<feature type="transmembrane region" description="Helical" evidence="6">
    <location>
        <begin position="21"/>
        <end position="40"/>
    </location>
</feature>
<evidence type="ECO:0000256" key="4">
    <source>
        <dbReference type="ARBA" id="ARBA00023157"/>
    </source>
</evidence>
<keyword evidence="6" id="KW-0812">Transmembrane</keyword>
<reference evidence="9" key="1">
    <citation type="submission" date="2023-10" db="EMBL/GenBank/DDBJ databases">
        <title>Genome analysis and identification of Salinococcus sp. Bachu38 nov., a PGPR from the rhizosphere of Tamarix.</title>
        <authorList>
            <person name="Liang Z."/>
            <person name="Zhang X."/>
            <person name="Jia J."/>
            <person name="Chen X."/>
            <person name="Wang Y."/>
            <person name="Wang Q."/>
            <person name="Wang R."/>
        </authorList>
    </citation>
    <scope>NUCLEOTIDE SEQUENCE [LARGE SCALE GENOMIC DNA]</scope>
    <source>
        <strain evidence="9">Bachu38</strain>
    </source>
</reference>
<sequence>MKIMNQNDRQVINMKGRTRNILRVSIIVTIALLIGITVWFNLTSGTKAVEVGDEAVDFRLTTLEGEEIQLSELTEDKGVILNFWGTWCKPCREEMPDMNDVYTQGHDDYEIVAVNVAENEQQIRQFISGLDADLEFPIALDRSKSVTDAYNIGPLPTTIAVNKEGIVVKKQEYQLTHDDITAFISESTE</sequence>
<dbReference type="RefSeq" id="WP_373445989.1">
    <property type="nucleotide sequence ID" value="NZ_CP138333.2"/>
</dbReference>